<dbReference type="SUPFAM" id="SSF46565">
    <property type="entry name" value="Chaperone J-domain"/>
    <property type="match status" value="1"/>
</dbReference>
<dbReference type="PANTHER" id="PTHR23235">
    <property type="entry name" value="KRUEPPEL-LIKE TRANSCRIPTION FACTOR"/>
    <property type="match status" value="1"/>
</dbReference>
<keyword evidence="8" id="KW-1185">Reference proteome</keyword>
<protein>
    <submittedName>
        <fullName evidence="7">Zinc finger protein 853</fullName>
    </submittedName>
</protein>
<keyword evidence="3" id="KW-0862">Zinc</keyword>
<evidence type="ECO:0000259" key="6">
    <source>
        <dbReference type="PROSITE" id="PS50157"/>
    </source>
</evidence>
<name>A0AAE1GVA3_9NEOP</name>
<reference evidence="7" key="1">
    <citation type="submission" date="2021-07" db="EMBL/GenBank/DDBJ databases">
        <authorList>
            <person name="Catto M.A."/>
            <person name="Jacobson A."/>
            <person name="Kennedy G."/>
            <person name="Labadie P."/>
            <person name="Hunt B.G."/>
            <person name="Srinivasan R."/>
        </authorList>
    </citation>
    <scope>NUCLEOTIDE SEQUENCE</scope>
    <source>
        <strain evidence="7">PL_HMW_Pooled</strain>
        <tissue evidence="7">Head</tissue>
    </source>
</reference>
<dbReference type="PROSITE" id="PS00028">
    <property type="entry name" value="ZINC_FINGER_C2H2_1"/>
    <property type="match status" value="2"/>
</dbReference>
<dbReference type="InterPro" id="IPR013087">
    <property type="entry name" value="Znf_C2H2_type"/>
</dbReference>
<dbReference type="InterPro" id="IPR001623">
    <property type="entry name" value="DnaJ_domain"/>
</dbReference>
<dbReference type="GO" id="GO:0006355">
    <property type="term" value="P:regulation of DNA-templated transcription"/>
    <property type="evidence" value="ECO:0007669"/>
    <property type="project" value="UniProtKB-ARBA"/>
</dbReference>
<comment type="caution">
    <text evidence="7">The sequence shown here is derived from an EMBL/GenBank/DDBJ whole genome shotgun (WGS) entry which is preliminary data.</text>
</comment>
<dbReference type="SMART" id="SM00355">
    <property type="entry name" value="ZnF_C2H2"/>
    <property type="match status" value="2"/>
</dbReference>
<gene>
    <name evidence="7" type="ORF">KUF71_003973</name>
</gene>
<dbReference type="InterPro" id="IPR036236">
    <property type="entry name" value="Znf_C2H2_sf"/>
</dbReference>
<feature type="domain" description="C2H2-type" evidence="6">
    <location>
        <begin position="123"/>
        <end position="150"/>
    </location>
</feature>
<evidence type="ECO:0000313" key="7">
    <source>
        <dbReference type="EMBL" id="KAK3909617.1"/>
    </source>
</evidence>
<dbReference type="Gene3D" id="1.10.287.110">
    <property type="entry name" value="DnaJ domain"/>
    <property type="match status" value="1"/>
</dbReference>
<accession>A0AAE1GVA3</accession>
<evidence type="ECO:0000256" key="4">
    <source>
        <dbReference type="PROSITE-ProRule" id="PRU00042"/>
    </source>
</evidence>
<sequence>MNEREELTAQLWAALNFMGLRKKCSMDNVKKAYRTLAKIYHTDKGGDHMKIATLNNAMMLLRDNPDFLRQNDEDDHDFTATLKCHQYANKAKKKDLSSWHFQHHMSQENLSAKSVKHSGKRDFNCDYCFKKFGEHRDLVRHLRTHTGDKPFKCPDCVKTFSTWRNMMNHTKTHVGN</sequence>
<dbReference type="AlphaFoldDB" id="A0AAE1GVA3"/>
<dbReference type="FunFam" id="3.30.160.60:FF:002343">
    <property type="entry name" value="Zinc finger protein 33A"/>
    <property type="match status" value="1"/>
</dbReference>
<dbReference type="PROSITE" id="PS50076">
    <property type="entry name" value="DNAJ_2"/>
    <property type="match status" value="1"/>
</dbReference>
<dbReference type="CDD" id="cd06257">
    <property type="entry name" value="DnaJ"/>
    <property type="match status" value="1"/>
</dbReference>
<feature type="domain" description="C2H2-type" evidence="6">
    <location>
        <begin position="151"/>
        <end position="176"/>
    </location>
</feature>
<keyword evidence="1" id="KW-0479">Metal-binding</keyword>
<evidence type="ECO:0000259" key="5">
    <source>
        <dbReference type="PROSITE" id="PS50076"/>
    </source>
</evidence>
<dbReference type="GO" id="GO:0008270">
    <property type="term" value="F:zinc ion binding"/>
    <property type="evidence" value="ECO:0007669"/>
    <property type="project" value="UniProtKB-KW"/>
</dbReference>
<dbReference type="SUPFAM" id="SSF57667">
    <property type="entry name" value="beta-beta-alpha zinc fingers"/>
    <property type="match status" value="1"/>
</dbReference>
<evidence type="ECO:0000313" key="8">
    <source>
        <dbReference type="Proteomes" id="UP001219518"/>
    </source>
</evidence>
<reference evidence="7" key="2">
    <citation type="journal article" date="2023" name="BMC Genomics">
        <title>Pest status, molecular evolution, and epigenetic factors derived from the genome assembly of Frankliniella fusca, a thysanopteran phytovirus vector.</title>
        <authorList>
            <person name="Catto M.A."/>
            <person name="Labadie P.E."/>
            <person name="Jacobson A.L."/>
            <person name="Kennedy G.G."/>
            <person name="Srinivasan R."/>
            <person name="Hunt B.G."/>
        </authorList>
    </citation>
    <scope>NUCLEOTIDE SEQUENCE</scope>
    <source>
        <strain evidence="7">PL_HMW_Pooled</strain>
    </source>
</reference>
<proteinExistence type="predicted"/>
<organism evidence="7 8">
    <name type="scientific">Frankliniella fusca</name>
    <dbReference type="NCBI Taxonomy" id="407009"/>
    <lineage>
        <taxon>Eukaryota</taxon>
        <taxon>Metazoa</taxon>
        <taxon>Ecdysozoa</taxon>
        <taxon>Arthropoda</taxon>
        <taxon>Hexapoda</taxon>
        <taxon>Insecta</taxon>
        <taxon>Pterygota</taxon>
        <taxon>Neoptera</taxon>
        <taxon>Paraneoptera</taxon>
        <taxon>Thysanoptera</taxon>
        <taxon>Terebrantia</taxon>
        <taxon>Thripoidea</taxon>
        <taxon>Thripidae</taxon>
        <taxon>Frankliniella</taxon>
    </lineage>
</organism>
<evidence type="ECO:0000256" key="1">
    <source>
        <dbReference type="ARBA" id="ARBA00022723"/>
    </source>
</evidence>
<dbReference type="Pfam" id="PF00096">
    <property type="entry name" value="zf-C2H2"/>
    <property type="match status" value="2"/>
</dbReference>
<dbReference type="EMBL" id="JAHWGI010000107">
    <property type="protein sequence ID" value="KAK3909617.1"/>
    <property type="molecule type" value="Genomic_DNA"/>
</dbReference>
<evidence type="ECO:0000256" key="3">
    <source>
        <dbReference type="ARBA" id="ARBA00022833"/>
    </source>
</evidence>
<dbReference type="InterPro" id="IPR036869">
    <property type="entry name" value="J_dom_sf"/>
</dbReference>
<keyword evidence="2 4" id="KW-0863">Zinc-finger</keyword>
<dbReference type="Proteomes" id="UP001219518">
    <property type="component" value="Unassembled WGS sequence"/>
</dbReference>
<feature type="domain" description="J" evidence="5">
    <location>
        <begin position="13"/>
        <end position="77"/>
    </location>
</feature>
<dbReference type="Gene3D" id="3.30.160.60">
    <property type="entry name" value="Classic Zinc Finger"/>
    <property type="match status" value="2"/>
</dbReference>
<dbReference type="PROSITE" id="PS50157">
    <property type="entry name" value="ZINC_FINGER_C2H2_2"/>
    <property type="match status" value="2"/>
</dbReference>
<evidence type="ECO:0000256" key="2">
    <source>
        <dbReference type="ARBA" id="ARBA00022771"/>
    </source>
</evidence>